<dbReference type="EMBL" id="FNFH01000006">
    <property type="protein sequence ID" value="SDK63648.1"/>
    <property type="molecule type" value="Genomic_DNA"/>
</dbReference>
<keyword evidence="1" id="KW-0472">Membrane</keyword>
<feature type="transmembrane region" description="Helical" evidence="1">
    <location>
        <begin position="57"/>
        <end position="80"/>
    </location>
</feature>
<accession>A0A1G9DIH0</accession>
<dbReference type="Proteomes" id="UP000199305">
    <property type="component" value="Unassembled WGS sequence"/>
</dbReference>
<keyword evidence="3" id="KW-1185">Reference proteome</keyword>
<evidence type="ECO:0000313" key="2">
    <source>
        <dbReference type="EMBL" id="SDK63648.1"/>
    </source>
</evidence>
<feature type="transmembrane region" description="Helical" evidence="1">
    <location>
        <begin position="33"/>
        <end position="51"/>
    </location>
</feature>
<sequence length="108" mass="12197">MESYETNSREQIAELQALTAPFAVSLRRRVAMWAIRWAIGFGLIALAVQQWPSATWLWWAGAAVAGLSLVSMLAMHVILLRRTAGLQEKLEGLDRMVEEAENETRQEQ</sequence>
<name>A0A1G9DIH0_9GAMM</name>
<proteinExistence type="predicted"/>
<reference evidence="3" key="1">
    <citation type="submission" date="2016-10" db="EMBL/GenBank/DDBJ databases">
        <authorList>
            <person name="Varghese N."/>
            <person name="Submissions S."/>
        </authorList>
    </citation>
    <scope>NUCLEOTIDE SEQUENCE [LARGE SCALE GENOMIC DNA]</scope>
    <source>
        <strain evidence="3">CGMCC 1.10658</strain>
    </source>
</reference>
<evidence type="ECO:0000256" key="1">
    <source>
        <dbReference type="SAM" id="Phobius"/>
    </source>
</evidence>
<keyword evidence="1" id="KW-0812">Transmembrane</keyword>
<organism evidence="2 3">
    <name type="scientific">Microbulbifer yueqingensis</name>
    <dbReference type="NCBI Taxonomy" id="658219"/>
    <lineage>
        <taxon>Bacteria</taxon>
        <taxon>Pseudomonadati</taxon>
        <taxon>Pseudomonadota</taxon>
        <taxon>Gammaproteobacteria</taxon>
        <taxon>Cellvibrionales</taxon>
        <taxon>Microbulbiferaceae</taxon>
        <taxon>Microbulbifer</taxon>
    </lineage>
</organism>
<dbReference type="STRING" id="658219.SAMN05216212_2820"/>
<dbReference type="AlphaFoldDB" id="A0A1G9DIH0"/>
<gene>
    <name evidence="2" type="ORF">SAMN05216212_2820</name>
</gene>
<dbReference type="RefSeq" id="WP_091515596.1">
    <property type="nucleotide sequence ID" value="NZ_FNFH01000006.1"/>
</dbReference>
<protein>
    <recommendedName>
        <fullName evidence="4">Holin-X, holin superfamily III</fullName>
    </recommendedName>
</protein>
<evidence type="ECO:0008006" key="4">
    <source>
        <dbReference type="Google" id="ProtNLM"/>
    </source>
</evidence>
<evidence type="ECO:0000313" key="3">
    <source>
        <dbReference type="Proteomes" id="UP000199305"/>
    </source>
</evidence>
<keyword evidence="1" id="KW-1133">Transmembrane helix</keyword>